<dbReference type="PANTHER" id="PTHR45639:SF4">
    <property type="entry name" value="HSC70CB, ISOFORM G"/>
    <property type="match status" value="1"/>
</dbReference>
<dbReference type="InterPro" id="IPR029048">
    <property type="entry name" value="HSP70_C_sf"/>
</dbReference>
<dbReference type="FunFam" id="1.20.1270.10:FF:000002">
    <property type="entry name" value="Heat shock 70 kDa protein 4"/>
    <property type="match status" value="1"/>
</dbReference>
<gene>
    <name evidence="5" type="ORF">CTOB1V02_LOCUS16200</name>
</gene>
<accession>A0A7R8WUF5</accession>
<feature type="non-terminal residue" evidence="5">
    <location>
        <position position="1"/>
    </location>
</feature>
<dbReference type="GO" id="GO:0005829">
    <property type="term" value="C:cytosol"/>
    <property type="evidence" value="ECO:0007669"/>
    <property type="project" value="TreeGrafter"/>
</dbReference>
<dbReference type="EMBL" id="OB700611">
    <property type="protein sequence ID" value="CAD7238385.1"/>
    <property type="molecule type" value="Genomic_DNA"/>
</dbReference>
<feature type="compositionally biased region" description="Basic and acidic residues" evidence="4">
    <location>
        <begin position="40"/>
        <end position="56"/>
    </location>
</feature>
<dbReference type="AlphaFoldDB" id="A0A7R8WUF5"/>
<dbReference type="GO" id="GO:0005634">
    <property type="term" value="C:nucleus"/>
    <property type="evidence" value="ECO:0007669"/>
    <property type="project" value="TreeGrafter"/>
</dbReference>
<dbReference type="GO" id="GO:0005524">
    <property type="term" value="F:ATP binding"/>
    <property type="evidence" value="ECO:0007669"/>
    <property type="project" value="UniProtKB-KW"/>
</dbReference>
<evidence type="ECO:0000256" key="1">
    <source>
        <dbReference type="ARBA" id="ARBA00007381"/>
    </source>
</evidence>
<organism evidence="5">
    <name type="scientific">Cyprideis torosa</name>
    <dbReference type="NCBI Taxonomy" id="163714"/>
    <lineage>
        <taxon>Eukaryota</taxon>
        <taxon>Metazoa</taxon>
        <taxon>Ecdysozoa</taxon>
        <taxon>Arthropoda</taxon>
        <taxon>Crustacea</taxon>
        <taxon>Oligostraca</taxon>
        <taxon>Ostracoda</taxon>
        <taxon>Podocopa</taxon>
        <taxon>Podocopida</taxon>
        <taxon>Cytherocopina</taxon>
        <taxon>Cytheroidea</taxon>
        <taxon>Cytherideidae</taxon>
        <taxon>Cyprideis</taxon>
    </lineage>
</organism>
<dbReference type="SUPFAM" id="SSF100934">
    <property type="entry name" value="Heat shock protein 70kD (HSP70), C-terminal subdomain"/>
    <property type="match status" value="1"/>
</dbReference>
<dbReference type="Pfam" id="PF00012">
    <property type="entry name" value="HSP70"/>
    <property type="match status" value="1"/>
</dbReference>
<evidence type="ECO:0000256" key="3">
    <source>
        <dbReference type="ARBA" id="ARBA00022840"/>
    </source>
</evidence>
<feature type="region of interest" description="Disordered" evidence="4">
    <location>
        <begin position="1"/>
        <end position="56"/>
    </location>
</feature>
<reference evidence="5" key="1">
    <citation type="submission" date="2020-11" db="EMBL/GenBank/DDBJ databases">
        <authorList>
            <person name="Tran Van P."/>
        </authorList>
    </citation>
    <scope>NUCLEOTIDE SEQUENCE</scope>
</reference>
<comment type="similarity">
    <text evidence="1">Belongs to the heat shock protein 70 family.</text>
</comment>
<dbReference type="OrthoDB" id="434160at2759"/>
<name>A0A7R8WUF5_9CRUS</name>
<dbReference type="Gene3D" id="1.20.1270.10">
    <property type="match status" value="1"/>
</dbReference>
<evidence type="ECO:0000256" key="4">
    <source>
        <dbReference type="SAM" id="MobiDB-lite"/>
    </source>
</evidence>
<protein>
    <submittedName>
        <fullName evidence="5">Uncharacterized protein</fullName>
    </submittedName>
</protein>
<keyword evidence="3" id="KW-0067">ATP-binding</keyword>
<dbReference type="GO" id="GO:0140662">
    <property type="term" value="F:ATP-dependent protein folding chaperone"/>
    <property type="evidence" value="ECO:0007669"/>
    <property type="project" value="InterPro"/>
</dbReference>
<proteinExistence type="inferred from homology"/>
<dbReference type="InterPro" id="IPR013126">
    <property type="entry name" value="Hsp_70_fam"/>
</dbReference>
<evidence type="ECO:0000313" key="5">
    <source>
        <dbReference type="EMBL" id="CAD7238385.1"/>
    </source>
</evidence>
<dbReference type="PANTHER" id="PTHR45639">
    <property type="entry name" value="HSC70CB, ISOFORM G-RELATED"/>
    <property type="match status" value="1"/>
</dbReference>
<keyword evidence="2" id="KW-0547">Nucleotide-binding</keyword>
<evidence type="ECO:0000256" key="2">
    <source>
        <dbReference type="ARBA" id="ARBA00022741"/>
    </source>
</evidence>
<feature type="non-terminal residue" evidence="5">
    <location>
        <position position="128"/>
    </location>
</feature>
<sequence>AEVQQNGQQQAEDRPEEEEQKKEVKDSANGPAPMETGDAEADKKQQDSAKLKMIAADRHEKERIDARNAVEEYTYEMRGKLSEEFSPFISDVDKEKFTRVLHETENWLYEEGEDCMKSVYVDRLQSLK</sequence>